<feature type="region of interest" description="Disordered" evidence="1">
    <location>
        <begin position="94"/>
        <end position="125"/>
    </location>
</feature>
<dbReference type="VEuPathDB" id="FungiDB:Z520_07861"/>
<proteinExistence type="predicted"/>
<gene>
    <name evidence="3" type="ORF">Z520_07861</name>
</gene>
<evidence type="ECO:0000313" key="4">
    <source>
        <dbReference type="Proteomes" id="UP000053411"/>
    </source>
</evidence>
<evidence type="ECO:0000256" key="1">
    <source>
        <dbReference type="SAM" id="MobiDB-lite"/>
    </source>
</evidence>
<feature type="region of interest" description="Disordered" evidence="1">
    <location>
        <begin position="1"/>
        <end position="38"/>
    </location>
</feature>
<keyword evidence="4" id="KW-1185">Reference proteome</keyword>
<keyword evidence="2" id="KW-0812">Transmembrane</keyword>
<organism evidence="3 4">
    <name type="scientific">Fonsecaea multimorphosa CBS 102226</name>
    <dbReference type="NCBI Taxonomy" id="1442371"/>
    <lineage>
        <taxon>Eukaryota</taxon>
        <taxon>Fungi</taxon>
        <taxon>Dikarya</taxon>
        <taxon>Ascomycota</taxon>
        <taxon>Pezizomycotina</taxon>
        <taxon>Eurotiomycetes</taxon>
        <taxon>Chaetothyriomycetidae</taxon>
        <taxon>Chaetothyriales</taxon>
        <taxon>Herpotrichiellaceae</taxon>
        <taxon>Fonsecaea</taxon>
    </lineage>
</organism>
<reference evidence="3 4" key="1">
    <citation type="submission" date="2015-01" db="EMBL/GenBank/DDBJ databases">
        <title>The Genome Sequence of Fonsecaea multimorphosa CBS 102226.</title>
        <authorList>
            <consortium name="The Broad Institute Genomics Platform"/>
            <person name="Cuomo C."/>
            <person name="de Hoog S."/>
            <person name="Gorbushina A."/>
            <person name="Stielow B."/>
            <person name="Teixiera M."/>
            <person name="Abouelleil A."/>
            <person name="Chapman S.B."/>
            <person name="Priest M."/>
            <person name="Young S.K."/>
            <person name="Wortman J."/>
            <person name="Nusbaum C."/>
            <person name="Birren B."/>
        </authorList>
    </citation>
    <scope>NUCLEOTIDE SEQUENCE [LARGE SCALE GENOMIC DNA]</scope>
    <source>
        <strain evidence="3 4">CBS 102226</strain>
    </source>
</reference>
<dbReference type="GeneID" id="27713607"/>
<accession>A0A0D2H424</accession>
<feature type="compositionally biased region" description="Basic and acidic residues" evidence="1">
    <location>
        <begin position="191"/>
        <end position="220"/>
    </location>
</feature>
<dbReference type="RefSeq" id="XP_016630718.1">
    <property type="nucleotide sequence ID" value="XM_016778358.1"/>
</dbReference>
<sequence>MPSPTQPTLPSSSSPSADAPAATPTDPNAPNADLQAINNNGRHSPGAIAGITICVLVVLAWILRYSYVASPFWFLRIRRCLGIRPATRTPISHYPISNTGGGGADGGANENETRGPYITQPEPAHIRTTASKDTLPLYEPSLSNQFSSDVLQALMNLPGQGSDAGVARPPSYRSRLSQEWRSVMGTRARNRNREDEESVRTGARDRGDDESMRSVSDARS</sequence>
<evidence type="ECO:0000256" key="2">
    <source>
        <dbReference type="SAM" id="Phobius"/>
    </source>
</evidence>
<keyword evidence="2" id="KW-0472">Membrane</keyword>
<keyword evidence="2" id="KW-1133">Transmembrane helix</keyword>
<dbReference type="OrthoDB" id="4132688at2759"/>
<evidence type="ECO:0000313" key="3">
    <source>
        <dbReference type="EMBL" id="KIX96595.1"/>
    </source>
</evidence>
<feature type="compositionally biased region" description="Low complexity" evidence="1">
    <location>
        <begin position="8"/>
        <end position="32"/>
    </location>
</feature>
<dbReference type="EMBL" id="KN848077">
    <property type="protein sequence ID" value="KIX96595.1"/>
    <property type="molecule type" value="Genomic_DNA"/>
</dbReference>
<feature type="region of interest" description="Disordered" evidence="1">
    <location>
        <begin position="160"/>
        <end position="220"/>
    </location>
</feature>
<name>A0A0D2H424_9EURO</name>
<protein>
    <submittedName>
        <fullName evidence="3">Uncharacterized protein</fullName>
    </submittedName>
</protein>
<dbReference type="AlphaFoldDB" id="A0A0D2H424"/>
<feature type="transmembrane region" description="Helical" evidence="2">
    <location>
        <begin position="47"/>
        <end position="69"/>
    </location>
</feature>
<dbReference type="Proteomes" id="UP000053411">
    <property type="component" value="Unassembled WGS sequence"/>
</dbReference>